<dbReference type="InterPro" id="IPR050469">
    <property type="entry name" value="Diguanylate_Cyclase"/>
</dbReference>
<dbReference type="SUPFAM" id="SSF55073">
    <property type="entry name" value="Nucleotide cyclase"/>
    <property type="match status" value="1"/>
</dbReference>
<evidence type="ECO:0000256" key="1">
    <source>
        <dbReference type="ARBA" id="ARBA00012528"/>
    </source>
</evidence>
<keyword evidence="2" id="KW-0812">Transmembrane</keyword>
<evidence type="ECO:0000313" key="5">
    <source>
        <dbReference type="Proteomes" id="UP000818323"/>
    </source>
</evidence>
<dbReference type="EMBL" id="JAAAXJ010000009">
    <property type="protein sequence ID" value="NBJ25971.1"/>
    <property type="molecule type" value="Genomic_DNA"/>
</dbReference>
<keyword evidence="2" id="KW-0472">Membrane</keyword>
<sequence>MPSITSREDLVRYVVTVTAFALVVSLTVDLTQQFLFFTSWTAVLRTAVITTLTAAGIAVPVSWIFGRAQRDLQEAKRRLEAISRTDPLTGLPNRRALIEAASQPSPEAMVMVVTDVDRFNAINDDHGYRTGDLLLQALGRKIEAHLSDFGLVGHMRGEEFALISTKVPVEQIVNAVVDMLRAVERTPIDTPQGSIQVTMSAGMAVRRPGDPFEKFYTDAEEALQAAKRSGTSQLRLSEHAREAALSGQAAERMSRILAH</sequence>
<dbReference type="PROSITE" id="PS50887">
    <property type="entry name" value="GGDEF"/>
    <property type="match status" value="1"/>
</dbReference>
<feature type="domain" description="GGDEF" evidence="3">
    <location>
        <begin position="107"/>
        <end position="239"/>
    </location>
</feature>
<dbReference type="PANTHER" id="PTHR45138:SF24">
    <property type="entry name" value="DIGUANYLATE CYCLASE DGCC-RELATED"/>
    <property type="match status" value="1"/>
</dbReference>
<dbReference type="CDD" id="cd01949">
    <property type="entry name" value="GGDEF"/>
    <property type="match status" value="1"/>
</dbReference>
<dbReference type="Gene3D" id="3.30.70.270">
    <property type="match status" value="1"/>
</dbReference>
<feature type="transmembrane region" description="Helical" evidence="2">
    <location>
        <begin position="42"/>
        <end position="66"/>
    </location>
</feature>
<dbReference type="PANTHER" id="PTHR45138">
    <property type="entry name" value="REGULATORY COMPONENTS OF SENSORY TRANSDUCTION SYSTEM"/>
    <property type="match status" value="1"/>
</dbReference>
<feature type="transmembrane region" description="Helical" evidence="2">
    <location>
        <begin position="12"/>
        <end position="36"/>
    </location>
</feature>
<proteinExistence type="predicted"/>
<comment type="caution">
    <text evidence="4">The sequence shown here is derived from an EMBL/GenBank/DDBJ whole genome shotgun (WGS) entry which is preliminary data.</text>
</comment>
<dbReference type="NCBIfam" id="TIGR00254">
    <property type="entry name" value="GGDEF"/>
    <property type="match status" value="1"/>
</dbReference>
<organism evidence="4 5">
    <name type="scientific">Microvirga arsenatis</name>
    <dbReference type="NCBI Taxonomy" id="2692265"/>
    <lineage>
        <taxon>Bacteria</taxon>
        <taxon>Pseudomonadati</taxon>
        <taxon>Pseudomonadota</taxon>
        <taxon>Alphaproteobacteria</taxon>
        <taxon>Hyphomicrobiales</taxon>
        <taxon>Methylobacteriaceae</taxon>
        <taxon>Microvirga</taxon>
    </lineage>
</organism>
<dbReference type="InterPro" id="IPR043128">
    <property type="entry name" value="Rev_trsase/Diguanyl_cyclase"/>
</dbReference>
<dbReference type="RefSeq" id="WP_161723750.1">
    <property type="nucleotide sequence ID" value="NZ_JAAAXI010000010.1"/>
</dbReference>
<accession>A0ABW9Z4S7</accession>
<name>A0ABW9Z4S7_9HYPH</name>
<keyword evidence="2" id="KW-1133">Transmembrane helix</keyword>
<evidence type="ECO:0000313" key="4">
    <source>
        <dbReference type="EMBL" id="NBJ25971.1"/>
    </source>
</evidence>
<dbReference type="EC" id="2.7.7.65" evidence="1"/>
<dbReference type="SMART" id="SM00267">
    <property type="entry name" value="GGDEF"/>
    <property type="match status" value="1"/>
</dbReference>
<dbReference type="Pfam" id="PF00990">
    <property type="entry name" value="GGDEF"/>
    <property type="match status" value="1"/>
</dbReference>
<evidence type="ECO:0000259" key="3">
    <source>
        <dbReference type="PROSITE" id="PS50887"/>
    </source>
</evidence>
<evidence type="ECO:0000256" key="2">
    <source>
        <dbReference type="SAM" id="Phobius"/>
    </source>
</evidence>
<reference evidence="4 5" key="1">
    <citation type="submission" date="2020-01" db="EMBL/GenBank/DDBJ databases">
        <title>Microvirga sp. nov., an arsenate reduction bacterium isolated from Tibet hotspring sediments.</title>
        <authorList>
            <person name="Yuan C.-G."/>
        </authorList>
    </citation>
    <scope>NUCLEOTIDE SEQUENCE [LARGE SCALE GENOMIC DNA]</scope>
    <source>
        <strain evidence="4 5">SYSU G3D203</strain>
    </source>
</reference>
<protein>
    <recommendedName>
        <fullName evidence="1">diguanylate cyclase</fullName>
        <ecNumber evidence="1">2.7.7.65</ecNumber>
    </recommendedName>
</protein>
<gene>
    <name evidence="4" type="ORF">GR303_16570</name>
</gene>
<dbReference type="InterPro" id="IPR000160">
    <property type="entry name" value="GGDEF_dom"/>
</dbReference>
<keyword evidence="5" id="KW-1185">Reference proteome</keyword>
<dbReference type="Proteomes" id="UP000818323">
    <property type="component" value="Unassembled WGS sequence"/>
</dbReference>
<dbReference type="InterPro" id="IPR029787">
    <property type="entry name" value="Nucleotide_cyclase"/>
</dbReference>